<dbReference type="PANTHER" id="PTHR32468">
    <property type="entry name" value="CATION/H + ANTIPORTER"/>
    <property type="match status" value="1"/>
</dbReference>
<evidence type="ECO:0000256" key="4">
    <source>
        <dbReference type="ARBA" id="ARBA00022989"/>
    </source>
</evidence>
<feature type="chain" id="PRO_5034271508" evidence="9">
    <location>
        <begin position="20"/>
        <end position="939"/>
    </location>
</feature>
<dbReference type="Gene3D" id="1.20.1530.20">
    <property type="match status" value="1"/>
</dbReference>
<feature type="transmembrane region" description="Helical" evidence="8">
    <location>
        <begin position="430"/>
        <end position="451"/>
    </location>
</feature>
<feature type="transmembrane region" description="Helical" evidence="8">
    <location>
        <begin position="143"/>
        <end position="163"/>
    </location>
</feature>
<keyword evidence="4 8" id="KW-1133">Transmembrane helix</keyword>
<evidence type="ECO:0000256" key="1">
    <source>
        <dbReference type="ARBA" id="ARBA00004141"/>
    </source>
</evidence>
<keyword evidence="3 8" id="KW-0812">Transmembrane</keyword>
<feature type="transmembrane region" description="Helical" evidence="8">
    <location>
        <begin position="397"/>
        <end position="418"/>
    </location>
</feature>
<reference evidence="11 12" key="1">
    <citation type="submission" date="2018-05" db="EMBL/GenBank/DDBJ databases">
        <title>Genome sequencing and assembly of the regulated plant pathogen Lachnellula willkommii and related sister species for the development of diagnostic species identification markers.</title>
        <authorList>
            <person name="Giroux E."/>
            <person name="Bilodeau G."/>
        </authorList>
    </citation>
    <scope>NUCLEOTIDE SEQUENCE [LARGE SCALE GENOMIC DNA]</scope>
    <source>
        <strain evidence="11 12">CBS 160.35</strain>
    </source>
</reference>
<dbReference type="InterPro" id="IPR006153">
    <property type="entry name" value="Cation/H_exchanger_TM"/>
</dbReference>
<keyword evidence="9" id="KW-0732">Signal</keyword>
<evidence type="ECO:0000256" key="3">
    <source>
        <dbReference type="ARBA" id="ARBA00022692"/>
    </source>
</evidence>
<protein>
    <submittedName>
        <fullName evidence="11">K(+)/H(+) antiporter</fullName>
    </submittedName>
</protein>
<keyword evidence="6 8" id="KW-0472">Membrane</keyword>
<evidence type="ECO:0000313" key="12">
    <source>
        <dbReference type="Proteomes" id="UP000443090"/>
    </source>
</evidence>
<comment type="caution">
    <text evidence="11">The sequence shown here is derived from an EMBL/GenBank/DDBJ whole genome shotgun (WGS) entry which is preliminary data.</text>
</comment>
<dbReference type="GO" id="GO:0016020">
    <property type="term" value="C:membrane"/>
    <property type="evidence" value="ECO:0007669"/>
    <property type="project" value="UniProtKB-SubCell"/>
</dbReference>
<feature type="transmembrane region" description="Helical" evidence="8">
    <location>
        <begin position="210"/>
        <end position="235"/>
    </location>
</feature>
<keyword evidence="2" id="KW-0813">Transport</keyword>
<feature type="region of interest" description="Disordered" evidence="7">
    <location>
        <begin position="42"/>
        <end position="64"/>
    </location>
</feature>
<dbReference type="GO" id="GO:1902600">
    <property type="term" value="P:proton transmembrane transport"/>
    <property type="evidence" value="ECO:0007669"/>
    <property type="project" value="InterPro"/>
</dbReference>
<feature type="transmembrane region" description="Helical" evidence="8">
    <location>
        <begin position="463"/>
        <end position="486"/>
    </location>
</feature>
<evidence type="ECO:0000256" key="9">
    <source>
        <dbReference type="SAM" id="SignalP"/>
    </source>
</evidence>
<dbReference type="Pfam" id="PF00999">
    <property type="entry name" value="Na_H_Exchanger"/>
    <property type="match status" value="1"/>
</dbReference>
<dbReference type="EMBL" id="QGMI01000345">
    <property type="protein sequence ID" value="TVY42188.1"/>
    <property type="molecule type" value="Genomic_DNA"/>
</dbReference>
<evidence type="ECO:0000256" key="6">
    <source>
        <dbReference type="ARBA" id="ARBA00023136"/>
    </source>
</evidence>
<evidence type="ECO:0000313" key="11">
    <source>
        <dbReference type="EMBL" id="TVY42188.1"/>
    </source>
</evidence>
<evidence type="ECO:0000256" key="8">
    <source>
        <dbReference type="SAM" id="Phobius"/>
    </source>
</evidence>
<feature type="transmembrane region" description="Helical" evidence="8">
    <location>
        <begin position="81"/>
        <end position="98"/>
    </location>
</feature>
<name>A0A8H8UFR7_9HELO</name>
<feature type="non-terminal residue" evidence="11">
    <location>
        <position position="939"/>
    </location>
</feature>
<evidence type="ECO:0000256" key="2">
    <source>
        <dbReference type="ARBA" id="ARBA00022448"/>
    </source>
</evidence>
<evidence type="ECO:0000256" key="5">
    <source>
        <dbReference type="ARBA" id="ARBA00023065"/>
    </source>
</evidence>
<feature type="domain" description="Cation/H+ exchanger transmembrane" evidence="10">
    <location>
        <begin position="91"/>
        <end position="478"/>
    </location>
</feature>
<keyword evidence="12" id="KW-1185">Reference proteome</keyword>
<dbReference type="InterPro" id="IPR038770">
    <property type="entry name" value="Na+/solute_symporter_sf"/>
</dbReference>
<dbReference type="AlphaFoldDB" id="A0A8H8UFR7"/>
<comment type="subcellular location">
    <subcellularLocation>
        <location evidence="1">Membrane</location>
        <topology evidence="1">Multi-pass membrane protein</topology>
    </subcellularLocation>
</comment>
<keyword evidence="5" id="KW-0406">Ion transport</keyword>
<feature type="transmembrane region" description="Helical" evidence="8">
    <location>
        <begin position="372"/>
        <end position="391"/>
    </location>
</feature>
<sequence>LHTPEVIVTVSVLLPLLWCDPRIAAYERCNTTVSLSLLLPPSRTQTPTMSSSSHLPKATATPQGGILEGSNPTVYNKSNPIILFIIQAGIIIIFCRLLHYPLSKLRQPRVIAEVIGGILLGPSVMMRISGFKEAIFPDDSMPVLNNVADLGLILFLFLVGLEVNMKMFLSNWRVALSVGLAGMVLPFGLGAAIAWGLYNEFHNEPGTVPISFPIYMLFIGTALSITAFPVLCRILSELNLLGTPVGVTVLAAGVGNDVVGWILLALCVALVNNGSGITALYVLLTAIAWILFLVYAVRPAFWWILKRSGSLQNGPSQGMVTLTLLIALTSSWFTGIIGIHPIFGAFLAGLICPHEGGFAIKLTEKIEDLVSVLFLPLYFALSGLSTNLGLLNNGITWAYVIGVIAVAFSGKIIGGTLAARANKLVWRESFSIGVLMSCKGLVELIVLNIGLQAKILSTRTFTIFVVMALVTTVSTTPLTLSLYPLWYQKKLESWKRGEIDWDGNRQITEGDGDDSQDRPFEKLNGTQVRRLLVYLRLDSLPSLFTFISLLGGEKTSIATKVHKSKSELESVPENESARTESTSDVAPKRLLEVHGVRLLELTERTSSVMKVSEQDEYTYRDPVVNAFRTFAQLNNVAVSGDVSIVPGDSYAETLASQAADHLSDLVLIPWSEPSPTDELNRQESLSSGLQDVFIQKVLETATCNTAVFYNRGFGGPVAHEQTALARTVSGLSLRSHREAPTPPIADRSHHVYFPFFGGADDRVALRFVLQLAQNSNITATIIHFNMPVQSDAKSPVFSSSSVDVAASRASSSKLDITERVDTDFLYATAAQDATLVHTLRDSLPTALANRVVFVDVATTTPIVDCLSHARQEIAQSPRNAGDLIIVGRGRHNRLVDGHSSSTSNHEMRKTLGVLGESIISGGVRGSVLVIQAGGRGLEL</sequence>
<feature type="transmembrane region" description="Helical" evidence="8">
    <location>
        <begin position="175"/>
        <end position="198"/>
    </location>
</feature>
<dbReference type="PANTHER" id="PTHR32468:SF0">
    <property type="entry name" value="K(+)_H(+) ANTIPORTER 1"/>
    <property type="match status" value="1"/>
</dbReference>
<dbReference type="InterPro" id="IPR050794">
    <property type="entry name" value="CPA2_transporter"/>
</dbReference>
<feature type="transmembrane region" description="Helical" evidence="8">
    <location>
        <begin position="247"/>
        <end position="271"/>
    </location>
</feature>
<dbReference type="Proteomes" id="UP000443090">
    <property type="component" value="Unassembled WGS sequence"/>
</dbReference>
<feature type="transmembrane region" description="Helical" evidence="8">
    <location>
        <begin position="110"/>
        <end position="131"/>
    </location>
</feature>
<feature type="transmembrane region" description="Helical" evidence="8">
    <location>
        <begin position="318"/>
        <end position="336"/>
    </location>
</feature>
<feature type="transmembrane region" description="Helical" evidence="8">
    <location>
        <begin position="277"/>
        <end position="297"/>
    </location>
</feature>
<dbReference type="GO" id="GO:0015297">
    <property type="term" value="F:antiporter activity"/>
    <property type="evidence" value="ECO:0007669"/>
    <property type="project" value="InterPro"/>
</dbReference>
<feature type="region of interest" description="Disordered" evidence="7">
    <location>
        <begin position="563"/>
        <end position="583"/>
    </location>
</feature>
<evidence type="ECO:0000259" key="10">
    <source>
        <dbReference type="Pfam" id="PF00999"/>
    </source>
</evidence>
<evidence type="ECO:0000256" key="7">
    <source>
        <dbReference type="SAM" id="MobiDB-lite"/>
    </source>
</evidence>
<proteinExistence type="predicted"/>
<gene>
    <name evidence="11" type="primary">kha1</name>
    <name evidence="11" type="ORF">LOCC1_G006138</name>
</gene>
<organism evidence="11 12">
    <name type="scientific">Lachnellula occidentalis</name>
    <dbReference type="NCBI Taxonomy" id="215460"/>
    <lineage>
        <taxon>Eukaryota</taxon>
        <taxon>Fungi</taxon>
        <taxon>Dikarya</taxon>
        <taxon>Ascomycota</taxon>
        <taxon>Pezizomycotina</taxon>
        <taxon>Leotiomycetes</taxon>
        <taxon>Helotiales</taxon>
        <taxon>Lachnaceae</taxon>
        <taxon>Lachnellula</taxon>
    </lineage>
</organism>
<feature type="signal peptide" evidence="9">
    <location>
        <begin position="1"/>
        <end position="19"/>
    </location>
</feature>
<dbReference type="OrthoDB" id="2687058at2759"/>
<accession>A0A8H8UFR7</accession>